<dbReference type="PANTHER" id="PTHR13742:SF17">
    <property type="entry name" value="RE32990P-RELATED"/>
    <property type="match status" value="1"/>
</dbReference>
<dbReference type="GO" id="GO:0005667">
    <property type="term" value="C:transcription regulator complex"/>
    <property type="evidence" value="ECO:0007669"/>
    <property type="project" value="TreeGrafter"/>
</dbReference>
<dbReference type="InterPro" id="IPR002719">
    <property type="entry name" value="RB_B"/>
</dbReference>
<dbReference type="GO" id="GO:0006357">
    <property type="term" value="P:regulation of transcription by RNA polymerase II"/>
    <property type="evidence" value="ECO:0007669"/>
    <property type="project" value="InterPro"/>
</dbReference>
<dbReference type="Proteomes" id="UP000693970">
    <property type="component" value="Unassembled WGS sequence"/>
</dbReference>
<dbReference type="PANTHER" id="PTHR13742">
    <property type="entry name" value="RETINOBLASTOMA-ASSOCIATED PROTEIN RB -RELATED"/>
    <property type="match status" value="1"/>
</dbReference>
<comment type="caution">
    <text evidence="3">The sequence shown here is derived from an EMBL/GenBank/DDBJ whole genome shotgun (WGS) entry which is preliminary data.</text>
</comment>
<accession>A0A9K3LRD0</accession>
<gene>
    <name evidence="3" type="ORF">IV203_029592</name>
</gene>
<evidence type="ECO:0000313" key="4">
    <source>
        <dbReference type="Proteomes" id="UP000693970"/>
    </source>
</evidence>
<proteinExistence type="predicted"/>
<dbReference type="GO" id="GO:0030154">
    <property type="term" value="P:cell differentiation"/>
    <property type="evidence" value="ECO:0007669"/>
    <property type="project" value="TreeGrafter"/>
</dbReference>
<dbReference type="GO" id="GO:0005634">
    <property type="term" value="C:nucleus"/>
    <property type="evidence" value="ECO:0007669"/>
    <property type="project" value="InterPro"/>
</dbReference>
<feature type="region of interest" description="Disordered" evidence="1">
    <location>
        <begin position="582"/>
        <end position="605"/>
    </location>
</feature>
<dbReference type="InterPro" id="IPR002720">
    <property type="entry name" value="RB_A"/>
</dbReference>
<organism evidence="3 4">
    <name type="scientific">Nitzschia inconspicua</name>
    <dbReference type="NCBI Taxonomy" id="303405"/>
    <lineage>
        <taxon>Eukaryota</taxon>
        <taxon>Sar</taxon>
        <taxon>Stramenopiles</taxon>
        <taxon>Ochrophyta</taxon>
        <taxon>Bacillariophyta</taxon>
        <taxon>Bacillariophyceae</taxon>
        <taxon>Bacillariophycidae</taxon>
        <taxon>Bacillariales</taxon>
        <taxon>Bacillariaceae</taxon>
        <taxon>Nitzschia</taxon>
    </lineage>
</organism>
<dbReference type="SMART" id="SM01368">
    <property type="entry name" value="RB_A"/>
    <property type="match status" value="1"/>
</dbReference>
<dbReference type="AlphaFoldDB" id="A0A9K3LRD0"/>
<dbReference type="CDD" id="cd20548">
    <property type="entry name" value="CYCLIN_RB-like"/>
    <property type="match status" value="1"/>
</dbReference>
<feature type="region of interest" description="Disordered" evidence="1">
    <location>
        <begin position="1204"/>
        <end position="1231"/>
    </location>
</feature>
<dbReference type="OrthoDB" id="844594at2759"/>
<feature type="compositionally biased region" description="Polar residues" evidence="1">
    <location>
        <begin position="1210"/>
        <end position="1222"/>
    </location>
</feature>
<feature type="compositionally biased region" description="Polar residues" evidence="1">
    <location>
        <begin position="582"/>
        <end position="604"/>
    </location>
</feature>
<feature type="compositionally biased region" description="Low complexity" evidence="1">
    <location>
        <begin position="114"/>
        <end position="138"/>
    </location>
</feature>
<feature type="compositionally biased region" description="Polar residues" evidence="1">
    <location>
        <begin position="1140"/>
        <end position="1153"/>
    </location>
</feature>
<dbReference type="GO" id="GO:0000785">
    <property type="term" value="C:chromatin"/>
    <property type="evidence" value="ECO:0007669"/>
    <property type="project" value="TreeGrafter"/>
</dbReference>
<dbReference type="InterPro" id="IPR028309">
    <property type="entry name" value="RB_fam"/>
</dbReference>
<feature type="region of interest" description="Disordered" evidence="1">
    <location>
        <begin position="1133"/>
        <end position="1161"/>
    </location>
</feature>
<name>A0A9K3LRD0_9STRA</name>
<evidence type="ECO:0000313" key="3">
    <source>
        <dbReference type="EMBL" id="KAG7366922.1"/>
    </source>
</evidence>
<dbReference type="Pfam" id="PF01857">
    <property type="entry name" value="RB_B"/>
    <property type="match status" value="1"/>
</dbReference>
<evidence type="ECO:0000256" key="1">
    <source>
        <dbReference type="SAM" id="MobiDB-lite"/>
    </source>
</evidence>
<evidence type="ECO:0000259" key="2">
    <source>
        <dbReference type="SMART" id="SM01368"/>
    </source>
</evidence>
<feature type="compositionally biased region" description="Polar residues" evidence="1">
    <location>
        <begin position="1098"/>
        <end position="1110"/>
    </location>
</feature>
<dbReference type="Pfam" id="PF01858">
    <property type="entry name" value="RB_A"/>
    <property type="match status" value="1"/>
</dbReference>
<dbReference type="GO" id="GO:2000134">
    <property type="term" value="P:negative regulation of G1/S transition of mitotic cell cycle"/>
    <property type="evidence" value="ECO:0007669"/>
    <property type="project" value="TreeGrafter"/>
</dbReference>
<feature type="region of interest" description="Disordered" evidence="1">
    <location>
        <begin position="68"/>
        <end position="158"/>
    </location>
</feature>
<feature type="domain" description="Retinoblastoma-associated protein A-box" evidence="2">
    <location>
        <begin position="637"/>
        <end position="878"/>
    </location>
</feature>
<reference evidence="3" key="2">
    <citation type="submission" date="2021-04" db="EMBL/GenBank/DDBJ databases">
        <authorList>
            <person name="Podell S."/>
        </authorList>
    </citation>
    <scope>NUCLEOTIDE SEQUENCE</scope>
    <source>
        <strain evidence="3">Hildebrandi</strain>
    </source>
</reference>
<reference evidence="3" key="1">
    <citation type="journal article" date="2021" name="Sci. Rep.">
        <title>Diploid genomic architecture of Nitzschia inconspicua, an elite biomass production diatom.</title>
        <authorList>
            <person name="Oliver A."/>
            <person name="Podell S."/>
            <person name="Pinowska A."/>
            <person name="Traller J.C."/>
            <person name="Smith S.R."/>
            <person name="McClure R."/>
            <person name="Beliaev A."/>
            <person name="Bohutskyi P."/>
            <person name="Hill E.A."/>
            <person name="Rabines A."/>
            <person name="Zheng H."/>
            <person name="Allen L.Z."/>
            <person name="Kuo A."/>
            <person name="Grigoriev I.V."/>
            <person name="Allen A.E."/>
            <person name="Hazlebeck D."/>
            <person name="Allen E.E."/>
        </authorList>
    </citation>
    <scope>NUCLEOTIDE SEQUENCE</scope>
    <source>
        <strain evidence="3">Hildebrandi</strain>
    </source>
</reference>
<dbReference type="EMBL" id="JAGRRH010000007">
    <property type="protein sequence ID" value="KAG7366922.1"/>
    <property type="molecule type" value="Genomic_DNA"/>
</dbReference>
<sequence>MSGPESIESLLGYMKLREHNDPFVYQKIEEWVLAQKILNNLPAAQQIPCNKAAALLVCRFARAFQQRLSPPGSHENKDKTTQRTDATAPASETATTTSAPLPEDKTTPIVEKNSTTTPSSITSPKQTSNETVVSSSTEHTAKLTDSNNSVAKPATPAKTPSLKSLMQRRVKVTKNVQLAVQFIGSDLLKVLQVQKYAPTIVDVVDFSLLLLANEEKIQDIYGIFLAAIGDKLEGSDPSTSVFFGVFALQSLQALRSQSIAMFELAYDFDYIYETCHQTESFARSVNTLNPTLPPPPPSIIVPQFAPDTEARNICWKLARLLALKDDNVSSKTDPDGKRRRRNHVITSAASILFAASLGQAKLELSKTAEVSVNANAPNSVEPPAKKQKTDEKGPIDFVDLASLATTDLGYFIARNSYNNPDFTSITTAEIRSQLFKIYGAIDKLKTVRDYEKGESTFNGNEASNASIFACFPRDKVHFFLQNYRTIIHELESEAQMNLQINPDVNVKTTSQTDEKKTQVTVRMAIANVMMMFPMVLGEPWGIHRDASKITCNLLCKGEGKKPLLQQAASVAVVLECTYKKSNAKPTRSHGTSDVITDPTGTHGSSDVIVVDPPPQEPPPPPRPPVLLKIGDIEPPIISDSMELNEWTLSILSLSVVKPSDSLLMYLGETDRSLGDGSSCLHDVIVPVLNRGLLRVQGALRSTTSGSMSLDTRLTVGRKDGQVYVSGHIDEATQLCASVVGFYYHSLEAIIIDQMERMEFLGSFGSLLRSESFHRALLACCYACTLKGAGTTQKLRMNGSHKDTTVHLLMETIESSPYTFLKVTEALRRALVVTSDPSKKKLGSPIVPGLPVVLQKHPQKLEVQLVDSIVWVTSSSSRSEGSLATTIKTMKGLPGAWPPDVLEATLPEELADSQDVSSILIDEKYKPPFCASTEANFLSYVLRKLLKISFFRIQAICAALKLSRETQIQTQVLVAFRYLLRHHFDLFYDRHIDQLILCTIYGVCRVIGVQPEVTFGKLMDAYIVVRTNDQGERACRVILRHVKLVSNENDYRPEGKVVGNLIVFYNQVYVPRMQKHFTMSTSLKASSAEYRKRHPLQRRNGSSSVAQSKSDATSYITMVGNTATNGHTEAIQENAGAKKTASPTIASKAATTDTQKGDGSAAAETITIQGEKEEFTEDAKDNGSDAIVVAKIDDRKDVIVVEKASIDSAKPTENGTQKRTFSSMGGPKYHLN</sequence>
<feature type="region of interest" description="Disordered" evidence="1">
    <location>
        <begin position="1087"/>
        <end position="1110"/>
    </location>
</feature>
<protein>
    <submittedName>
        <fullName evidence="3">Retinoblastoma-associated protein B domain containing protein</fullName>
    </submittedName>
</protein>
<feature type="compositionally biased region" description="Low complexity" evidence="1">
    <location>
        <begin position="86"/>
        <end position="100"/>
    </location>
</feature>
<dbReference type="GO" id="GO:0000977">
    <property type="term" value="F:RNA polymerase II transcription regulatory region sequence-specific DNA binding"/>
    <property type="evidence" value="ECO:0007669"/>
    <property type="project" value="TreeGrafter"/>
</dbReference>
<keyword evidence="4" id="KW-1185">Reference proteome</keyword>